<evidence type="ECO:0000256" key="3">
    <source>
        <dbReference type="ARBA" id="ARBA00022692"/>
    </source>
</evidence>
<feature type="transmembrane region" description="Helical" evidence="6">
    <location>
        <begin position="32"/>
        <end position="51"/>
    </location>
</feature>
<comment type="caution">
    <text evidence="8">The sequence shown here is derived from an EMBL/GenBank/DDBJ whole genome shotgun (WGS) entry which is preliminary data.</text>
</comment>
<organism evidence="8">
    <name type="scientific">Thermosphaera aggregans</name>
    <dbReference type="NCBI Taxonomy" id="54254"/>
    <lineage>
        <taxon>Archaea</taxon>
        <taxon>Thermoproteota</taxon>
        <taxon>Thermoprotei</taxon>
        <taxon>Desulfurococcales</taxon>
        <taxon>Desulfurococcaceae</taxon>
        <taxon>Thermosphaera</taxon>
    </lineage>
</organism>
<dbReference type="EMBL" id="DSJT01000005">
    <property type="protein sequence ID" value="HEF87059.1"/>
    <property type="molecule type" value="Genomic_DNA"/>
</dbReference>
<keyword evidence="4 6" id="KW-1133">Transmembrane helix</keyword>
<dbReference type="InterPro" id="IPR050291">
    <property type="entry name" value="CDF_Transporter"/>
</dbReference>
<keyword evidence="2" id="KW-0813">Transport</keyword>
<evidence type="ECO:0000256" key="2">
    <source>
        <dbReference type="ARBA" id="ARBA00022448"/>
    </source>
</evidence>
<accession>A0A7C2FNN3</accession>
<evidence type="ECO:0000256" key="6">
    <source>
        <dbReference type="SAM" id="Phobius"/>
    </source>
</evidence>
<evidence type="ECO:0000313" key="8">
    <source>
        <dbReference type="EMBL" id="HEF87059.1"/>
    </source>
</evidence>
<evidence type="ECO:0000259" key="7">
    <source>
        <dbReference type="Pfam" id="PF01545"/>
    </source>
</evidence>
<feature type="domain" description="Cation efflux protein transmembrane" evidence="7">
    <location>
        <begin position="6"/>
        <end position="182"/>
    </location>
</feature>
<evidence type="ECO:0000256" key="1">
    <source>
        <dbReference type="ARBA" id="ARBA00004141"/>
    </source>
</evidence>
<dbReference type="GO" id="GO:0008324">
    <property type="term" value="F:monoatomic cation transmembrane transporter activity"/>
    <property type="evidence" value="ECO:0007669"/>
    <property type="project" value="InterPro"/>
</dbReference>
<dbReference type="PANTHER" id="PTHR43840">
    <property type="entry name" value="MITOCHONDRIAL METAL TRANSPORTER 1-RELATED"/>
    <property type="match status" value="1"/>
</dbReference>
<reference evidence="8" key="1">
    <citation type="journal article" date="2020" name="mSystems">
        <title>Genome- and Community-Level Interaction Insights into Carbon Utilization and Element Cycling Functions of Hydrothermarchaeota in Hydrothermal Sediment.</title>
        <authorList>
            <person name="Zhou Z."/>
            <person name="Liu Y."/>
            <person name="Xu W."/>
            <person name="Pan J."/>
            <person name="Luo Z.H."/>
            <person name="Li M."/>
        </authorList>
    </citation>
    <scope>NUCLEOTIDE SEQUENCE [LARGE SCALE GENOMIC DNA]</scope>
    <source>
        <strain evidence="8">SpSt-23</strain>
    </source>
</reference>
<protein>
    <submittedName>
        <fullName evidence="8">Cation transporter</fullName>
    </submittedName>
</protein>
<dbReference type="Pfam" id="PF01545">
    <property type="entry name" value="Cation_efflux"/>
    <property type="match status" value="1"/>
</dbReference>
<feature type="transmembrane region" description="Helical" evidence="6">
    <location>
        <begin position="99"/>
        <end position="118"/>
    </location>
</feature>
<feature type="transmembrane region" description="Helical" evidence="6">
    <location>
        <begin position="5"/>
        <end position="26"/>
    </location>
</feature>
<proteinExistence type="predicted"/>
<keyword evidence="5 6" id="KW-0472">Membrane</keyword>
<dbReference type="InterPro" id="IPR027469">
    <property type="entry name" value="Cation_efflux_TMD_sf"/>
</dbReference>
<comment type="subcellular location">
    <subcellularLocation>
        <location evidence="1">Membrane</location>
        <topology evidence="1">Multi-pass membrane protein</topology>
    </subcellularLocation>
</comment>
<dbReference type="PANTHER" id="PTHR43840:SF15">
    <property type="entry name" value="MITOCHONDRIAL METAL TRANSPORTER 1-RELATED"/>
    <property type="match status" value="1"/>
</dbReference>
<sequence length="262" mass="28812">MNRELVLIVLGSLVGGLLKIAGGLFFGSNTLFVDALTSFANLLALFVVLYFRRATMMPADSDHHFGHERFEYIGVLVTMLAYSFVAGVSVARLSSLRDYSVGIEAFYLAVASIIAYLPPVMLSRRMSSSLRVYGEFTASEFIEASVGIVATIGGALYSYLIDLSGAFLLTGFIFYELLSNGRGLVEIMVDTAPPLNIYEKVVREAEVLGLKIEAIRLRRLSHAKFHGDILVKGSGDVTEKVSRLKKTLKARYGMDVCVERKE</sequence>
<dbReference type="SUPFAM" id="SSF161111">
    <property type="entry name" value="Cation efflux protein transmembrane domain-like"/>
    <property type="match status" value="1"/>
</dbReference>
<name>A0A7C2FNN3_9CREN</name>
<dbReference type="GO" id="GO:0016020">
    <property type="term" value="C:membrane"/>
    <property type="evidence" value="ECO:0007669"/>
    <property type="project" value="UniProtKB-SubCell"/>
</dbReference>
<gene>
    <name evidence="8" type="ORF">ENP55_01895</name>
</gene>
<evidence type="ECO:0000256" key="5">
    <source>
        <dbReference type="ARBA" id="ARBA00023136"/>
    </source>
</evidence>
<dbReference type="AlphaFoldDB" id="A0A7C2FNN3"/>
<evidence type="ECO:0000256" key="4">
    <source>
        <dbReference type="ARBA" id="ARBA00022989"/>
    </source>
</evidence>
<dbReference type="Gene3D" id="1.20.1510.10">
    <property type="entry name" value="Cation efflux protein transmembrane domain"/>
    <property type="match status" value="1"/>
</dbReference>
<feature type="transmembrane region" description="Helical" evidence="6">
    <location>
        <begin position="72"/>
        <end position="93"/>
    </location>
</feature>
<dbReference type="InterPro" id="IPR058533">
    <property type="entry name" value="Cation_efflux_TM"/>
</dbReference>
<keyword evidence="3 6" id="KW-0812">Transmembrane</keyword>